<dbReference type="InterPro" id="IPR011836">
    <property type="entry name" value="YhdP"/>
</dbReference>
<sequence length="1276" mass="136298">MEKHPERVPDWRVIATLRRLVKTLAVAGGLAALLISLAFAVFTWWFLPRLDDYRPGLAAQISRAVGRPVSIRDLSGQWEGVAPRLTLNRVSITDPMGGQALTLARVDIKPSWMSLVRFEPQLALIEIAGPSLEVRRTRADALMLNGFPLTQGKSDGRLGNWLLRQPRILVRGARIDWQDDYLGLPPLGIAQGELELTSGLLGHRLRVAGQPVFSPGTTAELTARWSGDDLHQWRTWSGSVSARLSGARVGAWNRYLSAFGLLRSGEGDGTLSASFSEGRLDSLEADVRVKNAAWRIPDGKELVFPELGGRLSLQRQGERYRIHASDLTLASQTGLAFNHTGIEGQWQGGAQGFGELTLDNADLHHLTPFIHALGADNNPLFARFSPSGTVAALKVSWKGPLTAPTHYALQSRFSDLAWAPVDTLPGVAGVSGSVRFDENGGQLIVAGSKARIDMPRVFPEALGFEVFDSDVVWKREQSGVGITIRTARFANADLKGSLKGSYRYAGTGAGTADLTASLTGLPANRVVHYLPYAAGQDTRAWLGKALGAGRLNNVSMVLRGDMDAFPFKGGKGGEFLVKGDVEKASLLFETGWPTLDGIDTALVFHNERMEVLPRTVSTLGVPLSGVKVILPDLTADNAWLDITGRADAPLAKMLTYTTRSPVDKWLSGFTGQIRASGDATLALELKVPLSGPDTTRVRGRIGFVGNRLEMTRLPLPPLDTVRGPLIFTEKGVESPGLAVSAFGGNFALTAKTARAGRMEFALDGEAPTGTILSRYADFLVPHVSGKSRFAARFAVTHGLESLLVTSDLAGTAITAPAPVGKEAAAALPLSLELRPETAGMGLRFTLGGRAAGHLRLADDGSLKAGAVAVGRPVPASLPDGLQILVSAPKLDLAPWVGVVRGGRGVSTTEWPLTVSIDSPLVTLGRYRFDKVSAEVRHLPGGDDWQARLRSAQISGHLSYLAQGGGQLRARLPRFDLNGLAPRGETEPSAQGGGMDAFELPAMDVRVDELLLDGNPVGSLDLAARRQGDDWLLDKVLLKAAYGTLSGSARVQGGGGPSPRAVHSRLQLDAADIGKMLDRFGVRDSFRKGQGRLSGDLSWPGGLADFQLEKVSGQVSMDLKDGRFAKVDPGVARLLGVLSLQSLTRRFRLDFTDVFSDGFAFDTLKGDARVTAGVFRSDNTQMKGPAADVAIRGQVNLVNETQSISLHVEPHLAESVALATGAALINPVVGVAALAAQKVLKDPVGRIFSVDYEVTGTLRDPVVSKKTANQEKRSPQP</sequence>
<accession>A0A918P5V0</accession>
<dbReference type="NCBIfam" id="TIGR02099">
    <property type="entry name" value="YhdP family protein"/>
    <property type="match status" value="1"/>
</dbReference>
<dbReference type="InterPro" id="IPR025263">
    <property type="entry name" value="YhdP_central"/>
</dbReference>
<reference evidence="3" key="2">
    <citation type="submission" date="2020-09" db="EMBL/GenBank/DDBJ databases">
        <authorList>
            <person name="Sun Q."/>
            <person name="Kim S."/>
        </authorList>
    </citation>
    <scope>NUCLEOTIDE SEQUENCE</scope>
    <source>
        <strain evidence="3">KCTC 32182</strain>
    </source>
</reference>
<feature type="domain" description="YhdP central" evidence="2">
    <location>
        <begin position="16"/>
        <end position="1262"/>
    </location>
</feature>
<evidence type="ECO:0000259" key="2">
    <source>
        <dbReference type="Pfam" id="PF13116"/>
    </source>
</evidence>
<dbReference type="Pfam" id="PF13116">
    <property type="entry name" value="YhdP"/>
    <property type="match status" value="1"/>
</dbReference>
<dbReference type="PANTHER" id="PTHR38690:SF1">
    <property type="entry name" value="PROTEASE"/>
    <property type="match status" value="1"/>
</dbReference>
<reference evidence="3" key="1">
    <citation type="journal article" date="2014" name="Int. J. Syst. Evol. Microbiol.">
        <title>Complete genome sequence of Corynebacterium casei LMG S-19264T (=DSM 44701T), isolated from a smear-ripened cheese.</title>
        <authorList>
            <consortium name="US DOE Joint Genome Institute (JGI-PGF)"/>
            <person name="Walter F."/>
            <person name="Albersmeier A."/>
            <person name="Kalinowski J."/>
            <person name="Ruckert C."/>
        </authorList>
    </citation>
    <scope>NUCLEOTIDE SEQUENCE</scope>
    <source>
        <strain evidence="3">KCTC 32182</strain>
    </source>
</reference>
<proteinExistence type="predicted"/>
<comment type="caution">
    <text evidence="3">The sequence shown here is derived from an EMBL/GenBank/DDBJ whole genome shotgun (WGS) entry which is preliminary data.</text>
</comment>
<name>A0A918P5V0_9NEIS</name>
<dbReference type="PANTHER" id="PTHR38690">
    <property type="entry name" value="PROTEASE-RELATED"/>
    <property type="match status" value="1"/>
</dbReference>
<evidence type="ECO:0000313" key="4">
    <source>
        <dbReference type="Proteomes" id="UP000645257"/>
    </source>
</evidence>
<keyword evidence="1" id="KW-0812">Transmembrane</keyword>
<keyword evidence="1" id="KW-0472">Membrane</keyword>
<dbReference type="Proteomes" id="UP000645257">
    <property type="component" value="Unassembled WGS sequence"/>
</dbReference>
<dbReference type="RefSeq" id="WP_189535529.1">
    <property type="nucleotide sequence ID" value="NZ_BMYX01000018.1"/>
</dbReference>
<keyword evidence="1" id="KW-1133">Transmembrane helix</keyword>
<feature type="transmembrane region" description="Helical" evidence="1">
    <location>
        <begin position="20"/>
        <end position="47"/>
    </location>
</feature>
<evidence type="ECO:0000313" key="3">
    <source>
        <dbReference type="EMBL" id="GGY23203.1"/>
    </source>
</evidence>
<keyword evidence="4" id="KW-1185">Reference proteome</keyword>
<gene>
    <name evidence="3" type="ORF">GCM10011289_28720</name>
</gene>
<organism evidence="3 4">
    <name type="scientific">Paludibacterium paludis</name>
    <dbReference type="NCBI Taxonomy" id="1225769"/>
    <lineage>
        <taxon>Bacteria</taxon>
        <taxon>Pseudomonadati</taxon>
        <taxon>Pseudomonadota</taxon>
        <taxon>Betaproteobacteria</taxon>
        <taxon>Neisseriales</taxon>
        <taxon>Chromobacteriaceae</taxon>
        <taxon>Paludibacterium</taxon>
    </lineage>
</organism>
<dbReference type="AlphaFoldDB" id="A0A918P5V0"/>
<evidence type="ECO:0000256" key="1">
    <source>
        <dbReference type="SAM" id="Phobius"/>
    </source>
</evidence>
<protein>
    <submittedName>
        <fullName evidence="3">DUF3971 domain-containing protein</fullName>
    </submittedName>
</protein>
<dbReference type="EMBL" id="BMYX01000018">
    <property type="protein sequence ID" value="GGY23203.1"/>
    <property type="molecule type" value="Genomic_DNA"/>
</dbReference>